<proteinExistence type="predicted"/>
<protein>
    <submittedName>
        <fullName evidence="2">Uncharacterized protein</fullName>
    </submittedName>
</protein>
<evidence type="ECO:0000313" key="3">
    <source>
        <dbReference type="Proteomes" id="UP000680206"/>
    </source>
</evidence>
<evidence type="ECO:0000313" key="2">
    <source>
        <dbReference type="EMBL" id="MBO2465519.1"/>
    </source>
</evidence>
<keyword evidence="3" id="KW-1185">Reference proteome</keyword>
<accession>A0ABS3SBD8</accession>
<reference evidence="2 3" key="1">
    <citation type="submission" date="2021-03" db="EMBL/GenBank/DDBJ databases">
        <title>Actinomadura violae sp. nov., isolated from lichen in Thailand.</title>
        <authorList>
            <person name="Kanchanasin P."/>
            <person name="Saeng-In P."/>
            <person name="Phongsopitanun W."/>
            <person name="Yuki M."/>
            <person name="Kudo T."/>
            <person name="Ohkuma M."/>
            <person name="Tanasupawat S."/>
        </authorList>
    </citation>
    <scope>NUCLEOTIDE SEQUENCE [LARGE SCALE GENOMIC DNA]</scope>
    <source>
        <strain evidence="2 3">LCR2-06</strain>
    </source>
</reference>
<sequence>MTRLAVCAALGTEARALAREQIVHTPPDVPLGPAEITEFTPPKEVRP</sequence>
<gene>
    <name evidence="2" type="ORF">J4709_48955</name>
</gene>
<name>A0ABS3SBD8_9ACTN</name>
<organism evidence="2 3">
    <name type="scientific">Actinomadura violacea</name>
    <dbReference type="NCBI Taxonomy" id="2819934"/>
    <lineage>
        <taxon>Bacteria</taxon>
        <taxon>Bacillati</taxon>
        <taxon>Actinomycetota</taxon>
        <taxon>Actinomycetes</taxon>
        <taxon>Streptosporangiales</taxon>
        <taxon>Thermomonosporaceae</taxon>
        <taxon>Actinomadura</taxon>
    </lineage>
</organism>
<dbReference type="EMBL" id="JAGEPF010000047">
    <property type="protein sequence ID" value="MBO2465519.1"/>
    <property type="molecule type" value="Genomic_DNA"/>
</dbReference>
<dbReference type="RefSeq" id="WP_208252364.1">
    <property type="nucleotide sequence ID" value="NZ_JAGEPF010000047.1"/>
</dbReference>
<dbReference type="Proteomes" id="UP000680206">
    <property type="component" value="Unassembled WGS sequence"/>
</dbReference>
<comment type="caution">
    <text evidence="2">The sequence shown here is derived from an EMBL/GenBank/DDBJ whole genome shotgun (WGS) entry which is preliminary data.</text>
</comment>
<feature type="region of interest" description="Disordered" evidence="1">
    <location>
        <begin position="26"/>
        <end position="47"/>
    </location>
</feature>
<evidence type="ECO:0000256" key="1">
    <source>
        <dbReference type="SAM" id="MobiDB-lite"/>
    </source>
</evidence>